<name>A0AAJ7WKM8_PETMA</name>
<evidence type="ECO:0000313" key="3">
    <source>
        <dbReference type="RefSeq" id="XP_032801110.1"/>
    </source>
</evidence>
<accession>A0AAJ7WKM8</accession>
<dbReference type="KEGG" id="pmrn:116938048"/>
<keyword evidence="2" id="KW-1185">Reference proteome</keyword>
<dbReference type="AlphaFoldDB" id="A0AAJ7WKM8"/>
<feature type="region of interest" description="Disordered" evidence="1">
    <location>
        <begin position="133"/>
        <end position="156"/>
    </location>
</feature>
<evidence type="ECO:0000313" key="2">
    <source>
        <dbReference type="Proteomes" id="UP001318040"/>
    </source>
</evidence>
<feature type="compositionally biased region" description="Basic and acidic residues" evidence="1">
    <location>
        <begin position="51"/>
        <end position="60"/>
    </location>
</feature>
<sequence>MEQRSLPHCPSDPISVASIAWGGRGDAVGGVGEAVVVGGGEAVGGVGGGERGGDGGERGGDGGAGEDGDQRCPSHSHRRRSRRRLESLDLPLVPSMDWGLGATSPPIGGDAGRPLGWREGAGRWWGQPLVTHGKYRDTSPVENSQRGCPRPSEDSDPVLVKASVIVSAIANRACT</sequence>
<feature type="compositionally biased region" description="Basic residues" evidence="1">
    <location>
        <begin position="74"/>
        <end position="83"/>
    </location>
</feature>
<proteinExistence type="predicted"/>
<evidence type="ECO:0000256" key="1">
    <source>
        <dbReference type="SAM" id="MobiDB-lite"/>
    </source>
</evidence>
<organism evidence="2 3">
    <name type="scientific">Petromyzon marinus</name>
    <name type="common">Sea lamprey</name>
    <dbReference type="NCBI Taxonomy" id="7757"/>
    <lineage>
        <taxon>Eukaryota</taxon>
        <taxon>Metazoa</taxon>
        <taxon>Chordata</taxon>
        <taxon>Craniata</taxon>
        <taxon>Vertebrata</taxon>
        <taxon>Cyclostomata</taxon>
        <taxon>Hyperoartia</taxon>
        <taxon>Petromyzontiformes</taxon>
        <taxon>Petromyzontidae</taxon>
        <taxon>Petromyzon</taxon>
    </lineage>
</organism>
<feature type="region of interest" description="Disordered" evidence="1">
    <location>
        <begin position="40"/>
        <end position="88"/>
    </location>
</feature>
<feature type="compositionally biased region" description="Gly residues" evidence="1">
    <location>
        <begin position="40"/>
        <end position="50"/>
    </location>
</feature>
<reference evidence="3" key="1">
    <citation type="submission" date="2025-08" db="UniProtKB">
        <authorList>
            <consortium name="RefSeq"/>
        </authorList>
    </citation>
    <scope>IDENTIFICATION</scope>
    <source>
        <tissue evidence="3">Sperm</tissue>
    </source>
</reference>
<gene>
    <name evidence="3" type="primary">LOC116938048</name>
</gene>
<protein>
    <submittedName>
        <fullName evidence="3">Transcription initiation factor TFIID subunit 15b-like isoform X1</fullName>
    </submittedName>
</protein>
<dbReference type="Proteomes" id="UP001318040">
    <property type="component" value="Unplaced"/>
</dbReference>
<dbReference type="RefSeq" id="XP_032801110.1">
    <property type="nucleotide sequence ID" value="XM_032945219.1"/>
</dbReference>